<protein>
    <submittedName>
        <fullName evidence="1">Uncharacterized protein</fullName>
    </submittedName>
</protein>
<sequence>MSFKSLAFVLCLLLLGLSVNAYLTAEIVPKNTNAKVLELYPDEIGEYKIKVTNTSAETIELVNIKVDV</sequence>
<comment type="caution">
    <text evidence="1">The sequence shown here is derived from an EMBL/GenBank/DDBJ whole genome shotgun (WGS) entry which is preliminary data.</text>
</comment>
<gene>
    <name evidence="1" type="ORF">DRO07_02500</name>
</gene>
<name>A0A497JF44_9ARCH</name>
<reference evidence="1 2" key="1">
    <citation type="submission" date="2018-06" db="EMBL/GenBank/DDBJ databases">
        <title>Extensive metabolic versatility and redundancy in microbially diverse, dynamic hydrothermal sediments.</title>
        <authorList>
            <person name="Dombrowski N."/>
            <person name="Teske A."/>
            <person name="Baker B.J."/>
        </authorList>
    </citation>
    <scope>NUCLEOTIDE SEQUENCE [LARGE SCALE GENOMIC DNA]</scope>
    <source>
        <strain evidence="1">B9_G13</strain>
    </source>
</reference>
<feature type="non-terminal residue" evidence="1">
    <location>
        <position position="68"/>
    </location>
</feature>
<dbReference type="AlphaFoldDB" id="A0A497JF44"/>
<dbReference type="EMBL" id="QMWO01000086">
    <property type="protein sequence ID" value="RLG69311.1"/>
    <property type="molecule type" value="Genomic_DNA"/>
</dbReference>
<proteinExistence type="predicted"/>
<accession>A0A497JF44</accession>
<evidence type="ECO:0000313" key="2">
    <source>
        <dbReference type="Proteomes" id="UP000277633"/>
    </source>
</evidence>
<organism evidence="1 2">
    <name type="scientific">Candidatus Iainarchaeum sp</name>
    <dbReference type="NCBI Taxonomy" id="3101447"/>
    <lineage>
        <taxon>Archaea</taxon>
        <taxon>Candidatus Iainarchaeota</taxon>
        <taxon>Candidatus Iainarchaeia</taxon>
        <taxon>Candidatus Iainarchaeales</taxon>
        <taxon>Candidatus Iainarchaeaceae</taxon>
        <taxon>Candidatus Iainarchaeum</taxon>
    </lineage>
</organism>
<dbReference type="Proteomes" id="UP000277633">
    <property type="component" value="Unassembled WGS sequence"/>
</dbReference>
<evidence type="ECO:0000313" key="1">
    <source>
        <dbReference type="EMBL" id="RLG69311.1"/>
    </source>
</evidence>